<dbReference type="Proteomes" id="UP000287124">
    <property type="component" value="Unassembled WGS sequence"/>
</dbReference>
<evidence type="ECO:0000313" key="3">
    <source>
        <dbReference type="Proteomes" id="UP000287124"/>
    </source>
</evidence>
<keyword evidence="3" id="KW-1185">Reference proteome</keyword>
<organism evidence="2 3">
    <name type="scientific">Fusarium euwallaceae</name>
    <dbReference type="NCBI Taxonomy" id="1147111"/>
    <lineage>
        <taxon>Eukaryota</taxon>
        <taxon>Fungi</taxon>
        <taxon>Dikarya</taxon>
        <taxon>Ascomycota</taxon>
        <taxon>Pezizomycotina</taxon>
        <taxon>Sordariomycetes</taxon>
        <taxon>Hypocreomycetidae</taxon>
        <taxon>Hypocreales</taxon>
        <taxon>Nectriaceae</taxon>
        <taxon>Fusarium</taxon>
        <taxon>Fusarium solani species complex</taxon>
    </lineage>
</organism>
<sequence length="207" mass="22257">MPVAEVTGVISAIITIIEASIKIYRTASEASGLPQSFRDAASRLPLVQDTLKLAVDGLAEEALDAESQASLNSVLEKCTDRAAELLEIFQTVITPTGTSRTEKYLRALKTIPQAEKVETLMEGIMADLQLVATNHAVKAATRKQMETLMNRIEIDDEPYSSSPIILNNTGSGRQFVHSGVGHQNIASGAATQINGSFNGGTFSFYQK</sequence>
<reference evidence="2 3" key="1">
    <citation type="submission" date="2017-06" db="EMBL/GenBank/DDBJ databases">
        <title>Comparative genomic analysis of Ambrosia Fusariam Clade fungi.</title>
        <authorList>
            <person name="Stajich J.E."/>
            <person name="Carrillo J."/>
            <person name="Kijimoto T."/>
            <person name="Eskalen A."/>
            <person name="O'Donnell K."/>
            <person name="Kasson M."/>
        </authorList>
    </citation>
    <scope>NUCLEOTIDE SEQUENCE [LARGE SCALE GENOMIC DNA]</scope>
    <source>
        <strain evidence="2 3">UCR1854</strain>
    </source>
</reference>
<dbReference type="AlphaFoldDB" id="A0A430L835"/>
<gene>
    <name evidence="2" type="ORF">BHE90_013708</name>
</gene>
<dbReference type="Pfam" id="PF17107">
    <property type="entry name" value="SesA"/>
    <property type="match status" value="1"/>
</dbReference>
<accession>A0A430L835</accession>
<name>A0A430L835_9HYPO</name>
<evidence type="ECO:0000259" key="1">
    <source>
        <dbReference type="Pfam" id="PF17107"/>
    </source>
</evidence>
<proteinExistence type="predicted"/>
<feature type="domain" description="NACHT-NTPase and P-loop NTPases N-terminal" evidence="1">
    <location>
        <begin position="10"/>
        <end position="130"/>
    </location>
</feature>
<protein>
    <recommendedName>
        <fullName evidence="1">NACHT-NTPase and P-loop NTPases N-terminal domain-containing protein</fullName>
    </recommendedName>
</protein>
<dbReference type="InterPro" id="IPR031352">
    <property type="entry name" value="SesA"/>
</dbReference>
<comment type="caution">
    <text evidence="2">The sequence shown here is derived from an EMBL/GenBank/DDBJ whole genome shotgun (WGS) entry which is preliminary data.</text>
</comment>
<evidence type="ECO:0000313" key="2">
    <source>
        <dbReference type="EMBL" id="RTE71904.1"/>
    </source>
</evidence>
<dbReference type="EMBL" id="MIKF01000344">
    <property type="protein sequence ID" value="RTE71904.1"/>
    <property type="molecule type" value="Genomic_DNA"/>
</dbReference>